<dbReference type="SUPFAM" id="SSF57756">
    <property type="entry name" value="Retrovirus zinc finger-like domains"/>
    <property type="match status" value="1"/>
</dbReference>
<evidence type="ECO:0000259" key="3">
    <source>
        <dbReference type="PROSITE" id="PS50158"/>
    </source>
</evidence>
<feature type="compositionally biased region" description="Low complexity" evidence="2">
    <location>
        <begin position="229"/>
        <end position="250"/>
    </location>
</feature>
<protein>
    <recommendedName>
        <fullName evidence="3">CCHC-type domain-containing protein</fullName>
    </recommendedName>
</protein>
<dbReference type="Pfam" id="PF00098">
    <property type="entry name" value="zf-CCHC"/>
    <property type="match status" value="1"/>
</dbReference>
<feature type="region of interest" description="Disordered" evidence="2">
    <location>
        <begin position="207"/>
        <end position="250"/>
    </location>
</feature>
<dbReference type="GO" id="GO:0003676">
    <property type="term" value="F:nucleic acid binding"/>
    <property type="evidence" value="ECO:0007669"/>
    <property type="project" value="InterPro"/>
</dbReference>
<feature type="compositionally biased region" description="Low complexity" evidence="2">
    <location>
        <begin position="1"/>
        <end position="62"/>
    </location>
</feature>
<keyword evidence="5" id="KW-1185">Reference proteome</keyword>
<evidence type="ECO:0000256" key="1">
    <source>
        <dbReference type="PROSITE-ProRule" id="PRU00047"/>
    </source>
</evidence>
<dbReference type="PROSITE" id="PS50158">
    <property type="entry name" value="ZF_CCHC"/>
    <property type="match status" value="1"/>
</dbReference>
<keyword evidence="1" id="KW-0863">Zinc-finger</keyword>
<accession>A0A6A6HII8</accession>
<dbReference type="InterPro" id="IPR001878">
    <property type="entry name" value="Znf_CCHC"/>
</dbReference>
<keyword evidence="1" id="KW-0479">Metal-binding</keyword>
<dbReference type="Gene3D" id="4.10.60.10">
    <property type="entry name" value="Zinc finger, CCHC-type"/>
    <property type="match status" value="1"/>
</dbReference>
<feature type="domain" description="CCHC-type" evidence="3">
    <location>
        <begin position="78"/>
        <end position="91"/>
    </location>
</feature>
<dbReference type="GO" id="GO:0008270">
    <property type="term" value="F:zinc ion binding"/>
    <property type="evidence" value="ECO:0007669"/>
    <property type="project" value="UniProtKB-KW"/>
</dbReference>
<feature type="region of interest" description="Disordered" evidence="2">
    <location>
        <begin position="1"/>
        <end position="71"/>
    </location>
</feature>
<dbReference type="Proteomes" id="UP000800092">
    <property type="component" value="Unassembled WGS sequence"/>
</dbReference>
<dbReference type="EMBL" id="ML991777">
    <property type="protein sequence ID" value="KAF2237955.1"/>
    <property type="molecule type" value="Genomic_DNA"/>
</dbReference>
<keyword evidence="1" id="KW-0862">Zinc</keyword>
<evidence type="ECO:0000256" key="2">
    <source>
        <dbReference type="SAM" id="MobiDB-lite"/>
    </source>
</evidence>
<reference evidence="4" key="1">
    <citation type="journal article" date="2020" name="Stud. Mycol.">
        <title>101 Dothideomycetes genomes: a test case for predicting lifestyles and emergence of pathogens.</title>
        <authorList>
            <person name="Haridas S."/>
            <person name="Albert R."/>
            <person name="Binder M."/>
            <person name="Bloem J."/>
            <person name="Labutti K."/>
            <person name="Salamov A."/>
            <person name="Andreopoulos B."/>
            <person name="Baker S."/>
            <person name="Barry K."/>
            <person name="Bills G."/>
            <person name="Bluhm B."/>
            <person name="Cannon C."/>
            <person name="Castanera R."/>
            <person name="Culley D."/>
            <person name="Daum C."/>
            <person name="Ezra D."/>
            <person name="Gonzalez J."/>
            <person name="Henrissat B."/>
            <person name="Kuo A."/>
            <person name="Liang C."/>
            <person name="Lipzen A."/>
            <person name="Lutzoni F."/>
            <person name="Magnuson J."/>
            <person name="Mondo S."/>
            <person name="Nolan M."/>
            <person name="Ohm R."/>
            <person name="Pangilinan J."/>
            <person name="Park H.-J."/>
            <person name="Ramirez L."/>
            <person name="Alfaro M."/>
            <person name="Sun H."/>
            <person name="Tritt A."/>
            <person name="Yoshinaga Y."/>
            <person name="Zwiers L.-H."/>
            <person name="Turgeon B."/>
            <person name="Goodwin S."/>
            <person name="Spatafora J."/>
            <person name="Crous P."/>
            <person name="Grigoriev I."/>
        </authorList>
    </citation>
    <scope>NUCLEOTIDE SEQUENCE</scope>
    <source>
        <strain evidence="4">Tuck. ex Michener</strain>
    </source>
</reference>
<dbReference type="OrthoDB" id="116216at2759"/>
<organism evidence="4 5">
    <name type="scientific">Viridothelium virens</name>
    <name type="common">Speckled blister lichen</name>
    <name type="synonym">Trypethelium virens</name>
    <dbReference type="NCBI Taxonomy" id="1048519"/>
    <lineage>
        <taxon>Eukaryota</taxon>
        <taxon>Fungi</taxon>
        <taxon>Dikarya</taxon>
        <taxon>Ascomycota</taxon>
        <taxon>Pezizomycotina</taxon>
        <taxon>Dothideomycetes</taxon>
        <taxon>Dothideomycetes incertae sedis</taxon>
        <taxon>Trypetheliales</taxon>
        <taxon>Trypetheliaceae</taxon>
        <taxon>Viridothelium</taxon>
    </lineage>
</organism>
<name>A0A6A6HII8_VIRVR</name>
<dbReference type="SMART" id="SM00343">
    <property type="entry name" value="ZnF_C2HC"/>
    <property type="match status" value="6"/>
</dbReference>
<gene>
    <name evidence="4" type="ORF">EV356DRAFT_573557</name>
</gene>
<sequence length="461" mass="51169">MARVRNNRNQNHRNNQNHPNNQHGQNRQSNNNNRNENNNFSNNRRNSNYSNNNSGNNNQNDSRNGRNGRHDNGFQGTCNNCGRLGHRAVDCNSRGKSNNRHDVAGHRIISNGGAFKTNLRDLRDRAPRSSKYCFYYKKDGHVTERCKYPPKICLNCLKKGHLQEQCNDKNPNLPIETDARDFCVWCNSAWHSGNACLEKQIAAQQSGRRSSESSMSDAHSGHTHEVIQSQPSSSFSAAAAAPSHPSNPLSSITAQAWAPPVFGANKAQHELQRHTCESCASSTHRTTECAAIQPCTSCYSPFHSRAACLDVQAAQPVLKPAVTLWQQRPEHAADPRYCVYCNATGHTTEACGNELAQAAHLGSALRCGQCGKRGHTDESCLNPTAQWGGPPTLQNLREQDWSVAWINGWRPACSKCEFAMDVYDVWNGDADVAMGGCVSGRLFIPAHVCKESVVWWVKMEY</sequence>
<proteinExistence type="predicted"/>
<evidence type="ECO:0000313" key="4">
    <source>
        <dbReference type="EMBL" id="KAF2237955.1"/>
    </source>
</evidence>
<evidence type="ECO:0000313" key="5">
    <source>
        <dbReference type="Proteomes" id="UP000800092"/>
    </source>
</evidence>
<dbReference type="InterPro" id="IPR036875">
    <property type="entry name" value="Znf_CCHC_sf"/>
</dbReference>
<feature type="compositionally biased region" description="Low complexity" evidence="2">
    <location>
        <begin position="207"/>
        <end position="218"/>
    </location>
</feature>
<dbReference type="AlphaFoldDB" id="A0A6A6HII8"/>